<evidence type="ECO:0000259" key="2">
    <source>
        <dbReference type="Pfam" id="PF02517"/>
    </source>
</evidence>
<evidence type="ECO:0000313" key="3">
    <source>
        <dbReference type="EMBL" id="OCX21278.1"/>
    </source>
</evidence>
<feature type="transmembrane region" description="Helical" evidence="1">
    <location>
        <begin position="58"/>
        <end position="81"/>
    </location>
</feature>
<dbReference type="GO" id="GO:0080120">
    <property type="term" value="P:CAAX-box protein maturation"/>
    <property type="evidence" value="ECO:0007669"/>
    <property type="project" value="UniProtKB-ARBA"/>
</dbReference>
<evidence type="ECO:0000313" key="4">
    <source>
        <dbReference type="Proteomes" id="UP000095143"/>
    </source>
</evidence>
<feature type="transmembrane region" description="Helical" evidence="1">
    <location>
        <begin position="101"/>
        <end position="118"/>
    </location>
</feature>
<sequence>MSVQRWTSLFLLSLGYCLALLYGQLSVPVVITFGLLIMAGICVSHFQHRAVRLFGHALFIAIAAGLASHWLPGFLSARAIAGVRLSPEAAPYSMYLNLDNPLIGFWIAIACPWVFIALSPKRWLGVTSIALPVTAAACLSTAMLMGLVGWSPKWPEQTGIWALNNLLLVALTEELLFRGYLQGSLKRWLQHFPCHDALAIGAASALFGLAHIGAGWEWALVAGIAGVGYGVACRLGGLPAAVLTHFGLNLLHFSVFTYPMFDR</sequence>
<evidence type="ECO:0000256" key="1">
    <source>
        <dbReference type="SAM" id="Phobius"/>
    </source>
</evidence>
<feature type="transmembrane region" description="Helical" evidence="1">
    <location>
        <begin position="130"/>
        <end position="150"/>
    </location>
</feature>
<organism evidence="3 4">
    <name type="scientific">Pseudomonas graminis</name>
    <dbReference type="NCBI Taxonomy" id="158627"/>
    <lineage>
        <taxon>Bacteria</taxon>
        <taxon>Pseudomonadati</taxon>
        <taxon>Pseudomonadota</taxon>
        <taxon>Gammaproteobacteria</taxon>
        <taxon>Pseudomonadales</taxon>
        <taxon>Pseudomonadaceae</taxon>
        <taxon>Pseudomonas</taxon>
    </lineage>
</organism>
<comment type="caution">
    <text evidence="3">The sequence shown here is derived from an EMBL/GenBank/DDBJ whole genome shotgun (WGS) entry which is preliminary data.</text>
</comment>
<dbReference type="Pfam" id="PF02517">
    <property type="entry name" value="Rce1-like"/>
    <property type="match status" value="1"/>
</dbReference>
<feature type="transmembrane region" description="Helical" evidence="1">
    <location>
        <begin position="193"/>
        <end position="212"/>
    </location>
</feature>
<feature type="transmembrane region" description="Helical" evidence="1">
    <location>
        <begin position="242"/>
        <end position="261"/>
    </location>
</feature>
<keyword evidence="1" id="KW-0812">Transmembrane</keyword>
<dbReference type="RefSeq" id="WP_065988681.1">
    <property type="nucleotide sequence ID" value="NZ_MDEN01000061.1"/>
</dbReference>
<keyword evidence="1" id="KW-1133">Transmembrane helix</keyword>
<dbReference type="EMBL" id="MDEN01000061">
    <property type="protein sequence ID" value="OCX21278.1"/>
    <property type="molecule type" value="Genomic_DNA"/>
</dbReference>
<proteinExistence type="predicted"/>
<feature type="domain" description="CAAX prenyl protease 2/Lysostaphin resistance protein A-like" evidence="2">
    <location>
        <begin position="160"/>
        <end position="251"/>
    </location>
</feature>
<feature type="transmembrane region" description="Helical" evidence="1">
    <location>
        <begin position="162"/>
        <end position="181"/>
    </location>
</feature>
<dbReference type="Proteomes" id="UP000095143">
    <property type="component" value="Unassembled WGS sequence"/>
</dbReference>
<name>A0A1C2E2R5_9PSED</name>
<keyword evidence="3" id="KW-0378">Hydrolase</keyword>
<dbReference type="GO" id="GO:0004175">
    <property type="term" value="F:endopeptidase activity"/>
    <property type="evidence" value="ECO:0007669"/>
    <property type="project" value="UniProtKB-ARBA"/>
</dbReference>
<gene>
    <name evidence="3" type="ORF">BBI10_11820</name>
</gene>
<protein>
    <submittedName>
        <fullName evidence="3">CAAX protease</fullName>
    </submittedName>
</protein>
<dbReference type="OrthoDB" id="5322702at2"/>
<dbReference type="AlphaFoldDB" id="A0A1C2E2R5"/>
<dbReference type="GO" id="GO:0006508">
    <property type="term" value="P:proteolysis"/>
    <property type="evidence" value="ECO:0007669"/>
    <property type="project" value="UniProtKB-KW"/>
</dbReference>
<accession>A0A1C2E2R5</accession>
<keyword evidence="1" id="KW-0472">Membrane</keyword>
<keyword evidence="3" id="KW-0645">Protease</keyword>
<reference evidence="3 4" key="1">
    <citation type="submission" date="2016-08" db="EMBL/GenBank/DDBJ databases">
        <title>Whole genome sequence of Pseudomonas graminis strain UASWS1507, a potential biological control agent for agriculture.</title>
        <authorList>
            <person name="Crovadore J."/>
            <person name="Calmin G."/>
            <person name="Chablais R."/>
            <person name="Cochard B."/>
            <person name="Lefort F."/>
        </authorList>
    </citation>
    <scope>NUCLEOTIDE SEQUENCE [LARGE SCALE GENOMIC DNA]</scope>
    <source>
        <strain evidence="3 4">UASWS1507</strain>
    </source>
</reference>
<dbReference type="InterPro" id="IPR003675">
    <property type="entry name" value="Rce1/LyrA-like_dom"/>
</dbReference>